<dbReference type="STRING" id="1229521.D791_01535"/>
<reference evidence="2 3" key="2">
    <citation type="journal article" date="2015" name="Syst. Appl. Microbiol.">
        <title>Nitrincola nitratireducens sp. nov. isolated from a haloalkaline crater lake.</title>
        <authorList>
            <person name="Singh A."/>
            <person name="Vaidya B."/>
            <person name="Tanuku N.R."/>
            <person name="Pinnaka A.K."/>
        </authorList>
    </citation>
    <scope>NUCLEOTIDE SEQUENCE [LARGE SCALE GENOMIC DNA]</scope>
    <source>
        <strain evidence="2 3">AK23</strain>
    </source>
</reference>
<keyword evidence="3" id="KW-1185">Reference proteome</keyword>
<feature type="domain" description="Transposase IS66 C-terminal" evidence="1">
    <location>
        <begin position="23"/>
        <end position="59"/>
    </location>
</feature>
<dbReference type="EMBL" id="AONB01000006">
    <property type="protein sequence ID" value="EXJ11403.1"/>
    <property type="molecule type" value="Genomic_DNA"/>
</dbReference>
<dbReference type="PATRIC" id="fig|1229521.3.peg.1552"/>
<dbReference type="InterPro" id="IPR039552">
    <property type="entry name" value="IS66_C"/>
</dbReference>
<dbReference type="AlphaFoldDB" id="W9UVZ6"/>
<organism evidence="2 3">
    <name type="scientific">Nitrincola nitratireducens</name>
    <dbReference type="NCBI Taxonomy" id="1229521"/>
    <lineage>
        <taxon>Bacteria</taxon>
        <taxon>Pseudomonadati</taxon>
        <taxon>Pseudomonadota</taxon>
        <taxon>Gammaproteobacteria</taxon>
        <taxon>Oceanospirillales</taxon>
        <taxon>Oceanospirillaceae</taxon>
        <taxon>Nitrincola</taxon>
    </lineage>
</organism>
<proteinExistence type="predicted"/>
<dbReference type="Proteomes" id="UP000019464">
    <property type="component" value="Unassembled WGS sequence"/>
</dbReference>
<name>W9UVZ6_9GAMM</name>
<gene>
    <name evidence="2" type="ORF">D791_01535</name>
</gene>
<comment type="caution">
    <text evidence="2">The sequence shown here is derived from an EMBL/GenBank/DDBJ whole genome shotgun (WGS) entry which is preliminary data.</text>
</comment>
<reference evidence="3" key="1">
    <citation type="submission" date="2012-11" db="EMBL/GenBank/DDBJ databases">
        <authorList>
            <person name="Singh A."/>
            <person name="Pinnaka A.K."/>
            <person name="Vaidya B."/>
        </authorList>
    </citation>
    <scope>NUCLEOTIDE SEQUENCE [LARGE SCALE GENOMIC DNA]</scope>
    <source>
        <strain evidence="3">AK23</strain>
    </source>
</reference>
<protein>
    <recommendedName>
        <fullName evidence="1">Transposase IS66 C-terminal domain-containing protein</fullName>
    </recommendedName>
</protein>
<dbReference type="Pfam" id="PF13817">
    <property type="entry name" value="DDE_Tnp_IS66_C"/>
    <property type="match status" value="1"/>
</dbReference>
<evidence type="ECO:0000313" key="3">
    <source>
        <dbReference type="Proteomes" id="UP000019464"/>
    </source>
</evidence>
<sequence length="82" mass="9655">MGRKAWLFCWTELGAEHVGIIQSLISTCKLHDIDPYTYLTDVLLRVNEHPASRVLELTPRVWKEQFADQPLRSDLYREMKPQ</sequence>
<evidence type="ECO:0000313" key="2">
    <source>
        <dbReference type="EMBL" id="EXJ11403.1"/>
    </source>
</evidence>
<accession>W9UVZ6</accession>
<evidence type="ECO:0000259" key="1">
    <source>
        <dbReference type="Pfam" id="PF13817"/>
    </source>
</evidence>